<reference evidence="2 3" key="1">
    <citation type="journal article" date="2012" name="BMC Genomics">
        <title>Comparative genomics of the white-rot fungi, Phanerochaete carnosa and P. chrysosporium, to elucidate the genetic basis of the distinct wood types they colonize.</title>
        <authorList>
            <person name="Suzuki H."/>
            <person name="MacDonald J."/>
            <person name="Syed K."/>
            <person name="Salamov A."/>
            <person name="Hori C."/>
            <person name="Aerts A."/>
            <person name="Henrissat B."/>
            <person name="Wiebenga A."/>
            <person name="vanKuyk P.A."/>
            <person name="Barry K."/>
            <person name="Lindquist E."/>
            <person name="LaButti K."/>
            <person name="Lapidus A."/>
            <person name="Lucas S."/>
            <person name="Coutinho P."/>
            <person name="Gong Y."/>
            <person name="Samejima M."/>
            <person name="Mahadevan R."/>
            <person name="Abou-Zaid M."/>
            <person name="de Vries R.P."/>
            <person name="Igarashi K."/>
            <person name="Yadav J.S."/>
            <person name="Grigoriev I.V."/>
            <person name="Master E.R."/>
        </authorList>
    </citation>
    <scope>NUCLEOTIDE SEQUENCE [LARGE SCALE GENOMIC DNA]</scope>
    <source>
        <strain evidence="2 3">HHB-10118-sp</strain>
    </source>
</reference>
<evidence type="ECO:0000313" key="2">
    <source>
        <dbReference type="EMBL" id="EKM52868.1"/>
    </source>
</evidence>
<dbReference type="InterPro" id="IPR036291">
    <property type="entry name" value="NAD(P)-bd_dom_sf"/>
</dbReference>
<keyword evidence="3" id="KW-1185">Reference proteome</keyword>
<dbReference type="EMBL" id="JH930475">
    <property type="protein sequence ID" value="EKM52868.1"/>
    <property type="molecule type" value="Genomic_DNA"/>
</dbReference>
<dbReference type="InParanoid" id="K5VN58"/>
<dbReference type="OrthoDB" id="419598at2759"/>
<evidence type="ECO:0008006" key="4">
    <source>
        <dbReference type="Google" id="ProtNLM"/>
    </source>
</evidence>
<dbReference type="GeneID" id="18911373"/>
<dbReference type="RefSeq" id="XP_007399197.1">
    <property type="nucleotide sequence ID" value="XM_007399135.1"/>
</dbReference>
<dbReference type="KEGG" id="pco:PHACADRAFT_198916"/>
<gene>
    <name evidence="2" type="ORF">PHACADRAFT_198916</name>
</gene>
<protein>
    <recommendedName>
        <fullName evidence="4">NmrA-like domain-containing protein</fullName>
    </recommendedName>
</protein>
<dbReference type="Proteomes" id="UP000008370">
    <property type="component" value="Unassembled WGS sequence"/>
</dbReference>
<accession>K5VN58</accession>
<organism evidence="2 3">
    <name type="scientific">Phanerochaete carnosa (strain HHB-10118-sp)</name>
    <name type="common">White-rot fungus</name>
    <name type="synonym">Peniophora carnosa</name>
    <dbReference type="NCBI Taxonomy" id="650164"/>
    <lineage>
        <taxon>Eukaryota</taxon>
        <taxon>Fungi</taxon>
        <taxon>Dikarya</taxon>
        <taxon>Basidiomycota</taxon>
        <taxon>Agaricomycotina</taxon>
        <taxon>Agaricomycetes</taxon>
        <taxon>Polyporales</taxon>
        <taxon>Phanerochaetaceae</taxon>
        <taxon>Phanerochaete</taxon>
    </lineage>
</organism>
<dbReference type="HOGENOM" id="CLU_1993431_0_0_1"/>
<dbReference type="PANTHER" id="PTHR42748">
    <property type="entry name" value="NITROGEN METABOLITE REPRESSION PROTEIN NMRA FAMILY MEMBER"/>
    <property type="match status" value="1"/>
</dbReference>
<evidence type="ECO:0000313" key="3">
    <source>
        <dbReference type="Proteomes" id="UP000008370"/>
    </source>
</evidence>
<keyword evidence="1" id="KW-0521">NADP</keyword>
<evidence type="ECO:0000256" key="1">
    <source>
        <dbReference type="ARBA" id="ARBA00022857"/>
    </source>
</evidence>
<dbReference type="AlphaFoldDB" id="K5VN58"/>
<dbReference type="GO" id="GO:0005634">
    <property type="term" value="C:nucleus"/>
    <property type="evidence" value="ECO:0007669"/>
    <property type="project" value="TreeGrafter"/>
</dbReference>
<sequence>MRIFELAQQAKTVRHYVWSSLDYAVKKAGFDPKYRPSVVSDSDLSWSSLTSEPYMEMLKSSLWGPLTRRADGTHVFAFPTGQGRVPMVSLKDIGFFARCSFYNRAEVSGKDLEITGDVVTLEDTV</sequence>
<dbReference type="SUPFAM" id="SSF51735">
    <property type="entry name" value="NAD(P)-binding Rossmann-fold domains"/>
    <property type="match status" value="1"/>
</dbReference>
<dbReference type="InterPro" id="IPR051164">
    <property type="entry name" value="NmrA-like_oxidored"/>
</dbReference>
<dbReference type="Gene3D" id="3.90.25.10">
    <property type="entry name" value="UDP-galactose 4-epimerase, domain 1"/>
    <property type="match status" value="1"/>
</dbReference>
<proteinExistence type="predicted"/>
<name>K5VN58_PHACS</name>
<dbReference type="STRING" id="650164.K5VN58"/>
<dbReference type="Gene3D" id="3.40.50.720">
    <property type="entry name" value="NAD(P)-binding Rossmann-like Domain"/>
    <property type="match status" value="1"/>
</dbReference>
<dbReference type="PANTHER" id="PTHR42748:SF14">
    <property type="entry name" value="SNOAL-LIKE DOMAIN-CONTAINING PROTEIN"/>
    <property type="match status" value="1"/>
</dbReference>